<evidence type="ECO:0000259" key="4">
    <source>
        <dbReference type="PROSITE" id="PS50835"/>
    </source>
</evidence>
<dbReference type="HOGENOM" id="CLU_077975_4_1_1"/>
<dbReference type="InParanoid" id="F7CIH5"/>
<dbReference type="Proteomes" id="UP000002280">
    <property type="component" value="Chromosome 1"/>
</dbReference>
<dbReference type="SMART" id="SM00409">
    <property type="entry name" value="IG"/>
    <property type="match status" value="1"/>
</dbReference>
<reference evidence="5 6" key="1">
    <citation type="journal article" date="2007" name="Nature">
        <title>Genome of the marsupial Monodelphis domestica reveals innovation in non-coding sequences.</title>
        <authorList>
            <person name="Mikkelsen T.S."/>
            <person name="Wakefield M.J."/>
            <person name="Aken B."/>
            <person name="Amemiya C.T."/>
            <person name="Chang J.L."/>
            <person name="Duke S."/>
            <person name="Garber M."/>
            <person name="Gentles A.J."/>
            <person name="Goodstadt L."/>
            <person name="Heger A."/>
            <person name="Jurka J."/>
            <person name="Kamal M."/>
            <person name="Mauceli E."/>
            <person name="Searle S.M."/>
            <person name="Sharpe T."/>
            <person name="Baker M.L."/>
            <person name="Batzer M.A."/>
            <person name="Benos P.V."/>
            <person name="Belov K."/>
            <person name="Clamp M."/>
            <person name="Cook A."/>
            <person name="Cuff J."/>
            <person name="Das R."/>
            <person name="Davidow L."/>
            <person name="Deakin J.E."/>
            <person name="Fazzari M.J."/>
            <person name="Glass J.L."/>
            <person name="Grabherr M."/>
            <person name="Greally J.M."/>
            <person name="Gu W."/>
            <person name="Hore T.A."/>
            <person name="Huttley G.A."/>
            <person name="Kleber M."/>
            <person name="Jirtle R.L."/>
            <person name="Koina E."/>
            <person name="Lee J.T."/>
            <person name="Mahony S."/>
            <person name="Marra M.A."/>
            <person name="Miller R.D."/>
            <person name="Nicholls R.D."/>
            <person name="Oda M."/>
            <person name="Papenfuss A.T."/>
            <person name="Parra Z.E."/>
            <person name="Pollock D.D."/>
            <person name="Ray D.A."/>
            <person name="Schein J.E."/>
            <person name="Speed T.P."/>
            <person name="Thompson K."/>
            <person name="VandeBerg J.L."/>
            <person name="Wade C.M."/>
            <person name="Walker J.A."/>
            <person name="Waters P.D."/>
            <person name="Webber C."/>
            <person name="Weidman J.R."/>
            <person name="Xie X."/>
            <person name="Zody M.C."/>
            <person name="Baldwin J."/>
            <person name="Abdouelleil A."/>
            <person name="Abdulkadir J."/>
            <person name="Abebe A."/>
            <person name="Abera B."/>
            <person name="Abreu J."/>
            <person name="Acer S.C."/>
            <person name="Aftuck L."/>
            <person name="Alexander A."/>
            <person name="An P."/>
            <person name="Anderson E."/>
            <person name="Anderson S."/>
            <person name="Arachi H."/>
            <person name="Azer M."/>
            <person name="Bachantsang P."/>
            <person name="Barry A."/>
            <person name="Bayul T."/>
            <person name="Berlin A."/>
            <person name="Bessette D."/>
            <person name="Bloom T."/>
            <person name="Bloom T."/>
            <person name="Boguslavskiy L."/>
            <person name="Bonnet C."/>
            <person name="Boukhgalter B."/>
            <person name="Bourzgui I."/>
            <person name="Brown A."/>
            <person name="Cahill P."/>
            <person name="Channer S."/>
            <person name="Cheshatsang Y."/>
            <person name="Chuda L."/>
            <person name="Citroen M."/>
            <person name="Collymore A."/>
            <person name="Cooke P."/>
            <person name="Costello M."/>
            <person name="D'Aco K."/>
            <person name="Daza R."/>
            <person name="De Haan G."/>
            <person name="DeGray S."/>
            <person name="DeMaso C."/>
            <person name="Dhargay N."/>
            <person name="Dooley K."/>
            <person name="Dooley E."/>
            <person name="Doricent M."/>
            <person name="Dorje P."/>
            <person name="Dorjee K."/>
            <person name="Dupes A."/>
            <person name="Elong R."/>
            <person name="Falk J."/>
            <person name="Farina A."/>
            <person name="Faro S."/>
            <person name="Ferguson D."/>
            <person name="Fisher S."/>
            <person name="Foley C.D."/>
            <person name="Franke A."/>
            <person name="Friedrich D."/>
            <person name="Gadbois L."/>
            <person name="Gearin G."/>
            <person name="Gearin C.R."/>
            <person name="Giannoukos G."/>
            <person name="Goode T."/>
            <person name="Graham J."/>
            <person name="Grandbois E."/>
            <person name="Grewal S."/>
            <person name="Gyaltsen K."/>
            <person name="Hafez N."/>
            <person name="Hagos B."/>
            <person name="Hall J."/>
            <person name="Henson C."/>
            <person name="Hollinger A."/>
            <person name="Honan T."/>
            <person name="Huard M.D."/>
            <person name="Hughes L."/>
            <person name="Hurhula B."/>
            <person name="Husby M.E."/>
            <person name="Kamat A."/>
            <person name="Kanga B."/>
            <person name="Kashin S."/>
            <person name="Khazanovich D."/>
            <person name="Kisner P."/>
            <person name="Lance K."/>
            <person name="Lara M."/>
            <person name="Lee W."/>
            <person name="Lennon N."/>
            <person name="Letendre F."/>
            <person name="LeVine R."/>
            <person name="Lipovsky A."/>
            <person name="Liu X."/>
            <person name="Liu J."/>
            <person name="Liu S."/>
            <person name="Lokyitsang T."/>
            <person name="Lokyitsang Y."/>
            <person name="Lubonja R."/>
            <person name="Lui A."/>
            <person name="MacDonald P."/>
            <person name="Magnisalis V."/>
            <person name="Maru K."/>
            <person name="Matthews C."/>
            <person name="McCusker W."/>
            <person name="McDonough S."/>
            <person name="Mehta T."/>
            <person name="Meldrim J."/>
            <person name="Meneus L."/>
            <person name="Mihai O."/>
            <person name="Mihalev A."/>
            <person name="Mihova T."/>
            <person name="Mittelman R."/>
            <person name="Mlenga V."/>
            <person name="Montmayeur A."/>
            <person name="Mulrain L."/>
            <person name="Navidi A."/>
            <person name="Naylor J."/>
            <person name="Negash T."/>
            <person name="Nguyen T."/>
            <person name="Nguyen N."/>
            <person name="Nicol R."/>
            <person name="Norbu C."/>
            <person name="Norbu N."/>
            <person name="Novod N."/>
            <person name="O'Neill B."/>
            <person name="Osman S."/>
            <person name="Markiewicz E."/>
            <person name="Oyono O.L."/>
            <person name="Patti C."/>
            <person name="Phunkhang P."/>
            <person name="Pierre F."/>
            <person name="Priest M."/>
            <person name="Raghuraman S."/>
            <person name="Rege F."/>
            <person name="Reyes R."/>
            <person name="Rise C."/>
            <person name="Rogov P."/>
            <person name="Ross K."/>
            <person name="Ryan E."/>
            <person name="Settipalli S."/>
            <person name="Shea T."/>
            <person name="Sherpa N."/>
            <person name="Shi L."/>
            <person name="Shih D."/>
            <person name="Sparrow T."/>
            <person name="Spaulding J."/>
            <person name="Stalker J."/>
            <person name="Stange-Thomann N."/>
            <person name="Stavropoulos S."/>
            <person name="Stone C."/>
            <person name="Strader C."/>
            <person name="Tesfaye S."/>
            <person name="Thomson T."/>
            <person name="Thoulutsang Y."/>
            <person name="Thoulutsang D."/>
            <person name="Topham K."/>
            <person name="Topping I."/>
            <person name="Tsamla T."/>
            <person name="Vassiliev H."/>
            <person name="Vo A."/>
            <person name="Wangchuk T."/>
            <person name="Wangdi T."/>
            <person name="Weiand M."/>
            <person name="Wilkinson J."/>
            <person name="Wilson A."/>
            <person name="Yadav S."/>
            <person name="Young G."/>
            <person name="Yu Q."/>
            <person name="Zembek L."/>
            <person name="Zhong D."/>
            <person name="Zimmer A."/>
            <person name="Zwirko Z."/>
            <person name="Jaffe D.B."/>
            <person name="Alvarez P."/>
            <person name="Brockman W."/>
            <person name="Butler J."/>
            <person name="Chin C."/>
            <person name="Gnerre S."/>
            <person name="MacCallum I."/>
            <person name="Graves J.A."/>
            <person name="Ponting C.P."/>
            <person name="Breen M."/>
            <person name="Samollow P.B."/>
            <person name="Lander E.S."/>
            <person name="Lindblad-Toh K."/>
        </authorList>
    </citation>
    <scope>NUCLEOTIDE SEQUENCE [LARGE SCALE GENOMIC DNA]</scope>
</reference>
<dbReference type="eggNOG" id="ENOG502SR2I">
    <property type="taxonomic scope" value="Eukaryota"/>
</dbReference>
<dbReference type="OMA" id="FLNSGTH"/>
<feature type="domain" description="Ig-like" evidence="4">
    <location>
        <begin position="12"/>
        <end position="104"/>
    </location>
</feature>
<dbReference type="SUPFAM" id="SSF48726">
    <property type="entry name" value="Immunoglobulin"/>
    <property type="match status" value="1"/>
</dbReference>
<evidence type="ECO:0000256" key="3">
    <source>
        <dbReference type="ARBA" id="ARBA00043265"/>
    </source>
</evidence>
<organism evidence="5 6">
    <name type="scientific">Monodelphis domestica</name>
    <name type="common">Gray short-tailed opossum</name>
    <dbReference type="NCBI Taxonomy" id="13616"/>
    <lineage>
        <taxon>Eukaryota</taxon>
        <taxon>Metazoa</taxon>
        <taxon>Chordata</taxon>
        <taxon>Craniata</taxon>
        <taxon>Vertebrata</taxon>
        <taxon>Euteleostomi</taxon>
        <taxon>Mammalia</taxon>
        <taxon>Metatheria</taxon>
        <taxon>Didelphimorphia</taxon>
        <taxon>Didelphidae</taxon>
        <taxon>Monodelphis</taxon>
    </lineage>
</organism>
<accession>F7CIH5</accession>
<dbReference type="PROSITE" id="PS50835">
    <property type="entry name" value="IG_LIKE"/>
    <property type="match status" value="1"/>
</dbReference>
<dbReference type="FunFam" id="2.60.40.10:FF:000350">
    <property type="entry name" value="Immunoglobulin kappa chain variable 18-36"/>
    <property type="match status" value="1"/>
</dbReference>
<dbReference type="InterPro" id="IPR003599">
    <property type="entry name" value="Ig_sub"/>
</dbReference>
<keyword evidence="6" id="KW-1185">Reference proteome</keyword>
<evidence type="ECO:0000256" key="2">
    <source>
        <dbReference type="ARBA" id="ARBA00023130"/>
    </source>
</evidence>
<dbReference type="GO" id="GO:0002250">
    <property type="term" value="P:adaptive immune response"/>
    <property type="evidence" value="ECO:0007669"/>
    <property type="project" value="UniProtKB-KW"/>
</dbReference>
<reference evidence="5" key="2">
    <citation type="submission" date="2025-08" db="UniProtKB">
        <authorList>
            <consortium name="Ensembl"/>
        </authorList>
    </citation>
    <scope>IDENTIFICATION</scope>
</reference>
<dbReference type="InterPro" id="IPR013783">
    <property type="entry name" value="Ig-like_fold"/>
</dbReference>
<dbReference type="Ensembl" id="ENSMODT00000013763.2">
    <property type="protein sequence ID" value="ENSMODP00000013516.2"/>
    <property type="gene ID" value="ENSMODG00000010788.2"/>
</dbReference>
<keyword evidence="2" id="KW-1064">Adaptive immunity</keyword>
<name>F7CIH5_MONDO</name>
<keyword evidence="1" id="KW-0391">Immunity</keyword>
<keyword evidence="3" id="KW-1280">Immunoglobulin</keyword>
<dbReference type="GO" id="GO:0005576">
    <property type="term" value="C:extracellular region"/>
    <property type="evidence" value="ECO:0007669"/>
    <property type="project" value="UniProtKB-ARBA"/>
</dbReference>
<reference evidence="5" key="3">
    <citation type="submission" date="2025-09" db="UniProtKB">
        <authorList>
            <consortium name="Ensembl"/>
        </authorList>
    </citation>
    <scope>IDENTIFICATION</scope>
</reference>
<dbReference type="PANTHER" id="PTHR23267">
    <property type="entry name" value="IMMUNOGLOBULIN LIGHT CHAIN"/>
    <property type="match status" value="1"/>
</dbReference>
<dbReference type="InterPro" id="IPR036179">
    <property type="entry name" value="Ig-like_dom_sf"/>
</dbReference>
<evidence type="ECO:0000313" key="5">
    <source>
        <dbReference type="Ensembl" id="ENSMODP00000013516.2"/>
    </source>
</evidence>
<evidence type="ECO:0000256" key="1">
    <source>
        <dbReference type="ARBA" id="ARBA00022859"/>
    </source>
</evidence>
<dbReference type="Bgee" id="ENSMODG00000010788">
    <property type="expression patterns" value="Expressed in liver"/>
</dbReference>
<dbReference type="GO" id="GO:0019814">
    <property type="term" value="C:immunoglobulin complex"/>
    <property type="evidence" value="ECO:0000318"/>
    <property type="project" value="GO_Central"/>
</dbReference>
<sequence>MVFLNSGTHGQVSVTQSPAFLSVLPGESITITCKTSRSVIESQGTSSIHWYQQKPGQIPRLLIYHASMVASGVPARFSGTGSGTDFTFVISSVKAEDVADYYCQQGYNVPHPQFSSPDLKHP</sequence>
<proteinExistence type="predicted"/>
<dbReference type="GeneTree" id="ENSGT00940000153770"/>
<dbReference type="GO" id="GO:0005886">
    <property type="term" value="C:plasma membrane"/>
    <property type="evidence" value="ECO:0007669"/>
    <property type="project" value="UniProtKB-ARBA"/>
</dbReference>
<dbReference type="SMART" id="SM00406">
    <property type="entry name" value="IGv"/>
    <property type="match status" value="1"/>
</dbReference>
<dbReference type="InterPro" id="IPR013106">
    <property type="entry name" value="Ig_V-set"/>
</dbReference>
<dbReference type="InterPro" id="IPR007110">
    <property type="entry name" value="Ig-like_dom"/>
</dbReference>
<evidence type="ECO:0000313" key="6">
    <source>
        <dbReference type="Proteomes" id="UP000002280"/>
    </source>
</evidence>
<dbReference type="Pfam" id="PF07686">
    <property type="entry name" value="V-set"/>
    <property type="match status" value="1"/>
</dbReference>
<dbReference type="AlphaFoldDB" id="F7CIH5"/>
<dbReference type="Gene3D" id="2.60.40.10">
    <property type="entry name" value="Immunoglobulins"/>
    <property type="match status" value="1"/>
</dbReference>
<dbReference type="GO" id="GO:0006955">
    <property type="term" value="P:immune response"/>
    <property type="evidence" value="ECO:0000318"/>
    <property type="project" value="GO_Central"/>
</dbReference>
<dbReference type="InterPro" id="IPR050150">
    <property type="entry name" value="IgV_Light_Chain"/>
</dbReference>
<protein>
    <recommendedName>
        <fullName evidence="4">Ig-like domain-containing protein</fullName>
    </recommendedName>
</protein>